<dbReference type="InterPro" id="IPR004134">
    <property type="entry name" value="Peptidase_C1B"/>
</dbReference>
<dbReference type="SUPFAM" id="SSF54001">
    <property type="entry name" value="Cysteine proteinases"/>
    <property type="match status" value="1"/>
</dbReference>
<feature type="active site" evidence="5">
    <location>
        <position position="374"/>
    </location>
</feature>
<dbReference type="AlphaFoldDB" id="D1AVI2"/>
<dbReference type="OrthoDB" id="1111399at2"/>
<evidence type="ECO:0000256" key="3">
    <source>
        <dbReference type="ARBA" id="ARBA00022807"/>
    </source>
</evidence>
<evidence type="ECO:0000256" key="2">
    <source>
        <dbReference type="ARBA" id="ARBA00022801"/>
    </source>
</evidence>
<gene>
    <name evidence="6" type="ordered locus">Smon_1289</name>
</gene>
<dbReference type="EMBL" id="CP001779">
    <property type="protein sequence ID" value="ACZ01742.1"/>
    <property type="molecule type" value="Genomic_DNA"/>
</dbReference>
<name>D1AVI2_STRM9</name>
<feature type="active site" evidence="5">
    <location>
        <position position="353"/>
    </location>
</feature>
<dbReference type="GO" id="GO:0005737">
    <property type="term" value="C:cytoplasm"/>
    <property type="evidence" value="ECO:0007669"/>
    <property type="project" value="TreeGrafter"/>
</dbReference>
<reference evidence="6 7" key="1">
    <citation type="journal article" date="2009" name="Stand. Genomic Sci.">
        <title>Complete genome sequence of Streptobacillus moniliformis type strain (9901T).</title>
        <authorList>
            <person name="Nolan M."/>
            <person name="Gronow S."/>
            <person name="Lapidus A."/>
            <person name="Ivanova N."/>
            <person name="Copeland A."/>
            <person name="Lucas S."/>
            <person name="Del Rio T.G."/>
            <person name="Chen F."/>
            <person name="Tice H."/>
            <person name="Pitluck S."/>
            <person name="Cheng J.F."/>
            <person name="Sims D."/>
            <person name="Meincke L."/>
            <person name="Bruce D."/>
            <person name="Goodwin L."/>
            <person name="Brettin T."/>
            <person name="Han C."/>
            <person name="Detter J.C."/>
            <person name="Ovchinikova G."/>
            <person name="Pati A."/>
            <person name="Mavromatis K."/>
            <person name="Mikhailova N."/>
            <person name="Chen A."/>
            <person name="Palaniappan K."/>
            <person name="Land M."/>
            <person name="Hauser L."/>
            <person name="Chang Y.J."/>
            <person name="Jeffries C.D."/>
            <person name="Rohde M."/>
            <person name="Sproer C."/>
            <person name="Goker M."/>
            <person name="Bristow J."/>
            <person name="Eisen J.A."/>
            <person name="Markowitz V."/>
            <person name="Hugenholtz P."/>
            <person name="Kyrpides N.C."/>
            <person name="Klenk H.P."/>
            <person name="Chain P."/>
        </authorList>
    </citation>
    <scope>NUCLEOTIDE SEQUENCE [LARGE SCALE GENOMIC DNA]</scope>
    <source>
        <strain evidence="7">ATCC 14647 / DSM 12112 / NCTC 10651 / 9901</strain>
    </source>
</reference>
<dbReference type="Pfam" id="PF03051">
    <property type="entry name" value="Peptidase_C1_2"/>
    <property type="match status" value="1"/>
</dbReference>
<dbReference type="HOGENOM" id="CLU_038600_0_1_0"/>
<dbReference type="InterPro" id="IPR000169">
    <property type="entry name" value="Pept_cys_AS"/>
</dbReference>
<protein>
    <recommendedName>
        <fullName evidence="4">Aminopeptidase</fullName>
    </recommendedName>
</protein>
<feature type="active site" evidence="5">
    <location>
        <position position="62"/>
    </location>
</feature>
<keyword evidence="1 4" id="KW-0645">Protease</keyword>
<dbReference type="GeneID" id="29673669"/>
<dbReference type="PANTHER" id="PTHR10363:SF2">
    <property type="entry name" value="BLEOMYCIN HYDROLASE"/>
    <property type="match status" value="1"/>
</dbReference>
<comment type="similarity">
    <text evidence="4">Belongs to the peptidase C1 family.</text>
</comment>
<keyword evidence="2 4" id="KW-0378">Hydrolase</keyword>
<evidence type="ECO:0000256" key="4">
    <source>
        <dbReference type="PIRNR" id="PIRNR005700"/>
    </source>
</evidence>
<dbReference type="GO" id="GO:0009636">
    <property type="term" value="P:response to toxic substance"/>
    <property type="evidence" value="ECO:0007669"/>
    <property type="project" value="TreeGrafter"/>
</dbReference>
<accession>D1AVI2</accession>
<organism evidence="6 7">
    <name type="scientific">Streptobacillus moniliformis (strain ATCC 14647 / DSM 12112 / NCTC 10651 / 9901)</name>
    <dbReference type="NCBI Taxonomy" id="519441"/>
    <lineage>
        <taxon>Bacteria</taxon>
        <taxon>Fusobacteriati</taxon>
        <taxon>Fusobacteriota</taxon>
        <taxon>Fusobacteriia</taxon>
        <taxon>Fusobacteriales</taxon>
        <taxon>Leptotrichiaceae</taxon>
        <taxon>Streptobacillus</taxon>
    </lineage>
</organism>
<dbReference type="CDD" id="cd00585">
    <property type="entry name" value="Peptidase_C1B"/>
    <property type="match status" value="1"/>
</dbReference>
<dbReference type="PIRSF" id="PIRSF005700">
    <property type="entry name" value="PepC"/>
    <property type="match status" value="1"/>
</dbReference>
<dbReference type="GO" id="GO:0006508">
    <property type="term" value="P:proteolysis"/>
    <property type="evidence" value="ECO:0007669"/>
    <property type="project" value="UniProtKB-KW"/>
</dbReference>
<dbReference type="GO" id="GO:0070005">
    <property type="term" value="F:cysteine-type aminopeptidase activity"/>
    <property type="evidence" value="ECO:0007669"/>
    <property type="project" value="InterPro"/>
</dbReference>
<keyword evidence="4" id="KW-0031">Aminopeptidase</keyword>
<dbReference type="PANTHER" id="PTHR10363">
    <property type="entry name" value="BLEOMYCIN HYDROLASE"/>
    <property type="match status" value="1"/>
</dbReference>
<evidence type="ECO:0000256" key="1">
    <source>
        <dbReference type="ARBA" id="ARBA00022670"/>
    </source>
</evidence>
<dbReference type="PROSITE" id="PS00139">
    <property type="entry name" value="THIOL_PROTEASE_CYS"/>
    <property type="match status" value="1"/>
</dbReference>
<sequence length="435" mass="50581">MNLEKMEQKFNEKNFRVLQNATLRMGISDAVINNEVFAETIHVFSENIETGKVSNQKSSGRCWIFAALNTLRHKMNKEYNLENFELSQTYTFFWDKLEKSNFFLDAIIKTHKEDIDSRIVHHLLSIPQQDGGQWDMVVSLIQKYGVVPKSVMPEVYHSSNSAMLNTLLNKKLRLNAEILRNSDLDEKGLYDLKETMIEEIYAFLCVMLGVPPKTFNFEYYDKDKKFHRDLNINPQDFYNKYINMDLNEYVSIINAPTKDKPFYEMFTVEYLGNVIGGKPVRYLNLPMDEFKKLAIRQISDGETVWFGCDVGQNSQRTLGIMDLNLFEFEKSFGIKFEQSKAATLDYCESLMTHAMVLSGVNIIDGKSTRWKVENSWGEANGEKGYFVMSDEWMDKYTYQIVVNKKYLSQELQAKLNNDPIVLRPWDPMGSLALCK</sequence>
<dbReference type="Gene3D" id="3.90.70.10">
    <property type="entry name" value="Cysteine proteinases"/>
    <property type="match status" value="1"/>
</dbReference>
<dbReference type="MEROPS" id="C01.086"/>
<dbReference type="RefSeq" id="WP_012859288.1">
    <property type="nucleotide sequence ID" value="NC_013515.1"/>
</dbReference>
<dbReference type="eggNOG" id="COG3579">
    <property type="taxonomic scope" value="Bacteria"/>
</dbReference>
<dbReference type="GO" id="GO:0043418">
    <property type="term" value="P:homocysteine catabolic process"/>
    <property type="evidence" value="ECO:0007669"/>
    <property type="project" value="TreeGrafter"/>
</dbReference>
<proteinExistence type="inferred from homology"/>
<evidence type="ECO:0000313" key="7">
    <source>
        <dbReference type="Proteomes" id="UP000002072"/>
    </source>
</evidence>
<evidence type="ECO:0000313" key="6">
    <source>
        <dbReference type="EMBL" id="ACZ01742.1"/>
    </source>
</evidence>
<keyword evidence="3 4" id="KW-0788">Thiol protease</keyword>
<dbReference type="Proteomes" id="UP000002072">
    <property type="component" value="Chromosome"/>
</dbReference>
<dbReference type="InterPro" id="IPR038765">
    <property type="entry name" value="Papain-like_cys_pep_sf"/>
</dbReference>
<dbReference type="STRING" id="519441.Smon_1289"/>
<dbReference type="KEGG" id="smf:Smon_1289"/>
<keyword evidence="7" id="KW-1185">Reference proteome</keyword>
<evidence type="ECO:0000256" key="5">
    <source>
        <dbReference type="PIRSR" id="PIRSR005700-1"/>
    </source>
</evidence>